<sequence>MDTQQIAFMFFGGLGIFLFGLKYMGDGLQKSAGDSLREILNKFTSTPLRAILAGIFVTILFQTSTGTTVLTVGLVSAGFMKLKQAIGVIMGANIGTTATAFIIGFNIGAYALPIIAIGSAMLFFFKRPIINNIGQVFFGIGTIFYGLTLMGDAMRPLRDLEMFRELMVTLSDNPFLGVVGGTLLTFVLQSSTATIGIIQELYGQGSMELTAALPILFGSNIGTTFTAIIAAVGASVAAKRSSASHVIFNLVGTALVLIVLTPFTNLLIAISGALNLNPAMQIAFGHGMFNVVNVLIQMWFISQLAAIVSKIVPGDDALIEYDASHLDYSLITTAPSVALNQAKREIHQMGEFVLEEYREMFKYYKNQDEVSLANTLQMEDVVNKIDTHLTEYLMLISVEDLPLKSSTEHAQMMDITKYLERIGDHSENILNNIKEAVRANKKHAKNKNGKQPEKIFYDEDLIALFHLVEQNIQDAVKSFTEDSYSLAGGVIKREKEVNRLENEIRIKYIERLNSGVGLPSDGILFVDIVSNLERMSDHSAKIAKHSLGIRYPFQHQSRTPRHGQPKEVTEGVEISNT</sequence>
<feature type="transmembrane region" description="Helical" evidence="7">
    <location>
        <begin position="136"/>
        <end position="154"/>
    </location>
</feature>
<dbReference type="InterPro" id="IPR003841">
    <property type="entry name" value="Na/Pi_transpt"/>
</dbReference>
<feature type="transmembrane region" description="Helical" evidence="7">
    <location>
        <begin position="6"/>
        <end position="25"/>
    </location>
</feature>
<feature type="transmembrane region" description="Helical" evidence="7">
    <location>
        <begin position="175"/>
        <end position="199"/>
    </location>
</feature>
<dbReference type="PANTHER" id="PTHR10010">
    <property type="entry name" value="SOLUTE CARRIER FAMILY 34 SODIUM PHOSPHATE , MEMBER 2-RELATED"/>
    <property type="match status" value="1"/>
</dbReference>
<evidence type="ECO:0000256" key="2">
    <source>
        <dbReference type="ARBA" id="ARBA00022475"/>
    </source>
</evidence>
<feature type="transmembrane region" description="Helical" evidence="7">
    <location>
        <begin position="110"/>
        <end position="130"/>
    </location>
</feature>
<dbReference type="RefSeq" id="WP_245920581.1">
    <property type="nucleotide sequence ID" value="NZ_PVTO01000023.1"/>
</dbReference>
<gene>
    <name evidence="9" type="ORF">CLV38_12319</name>
</gene>
<dbReference type="PANTHER" id="PTHR10010:SF46">
    <property type="entry name" value="SODIUM-DEPENDENT PHOSPHATE TRANSPORT PROTEIN 2B"/>
    <property type="match status" value="1"/>
</dbReference>
<dbReference type="AlphaFoldDB" id="A0A2T0W2V3"/>
<dbReference type="InterPro" id="IPR026022">
    <property type="entry name" value="PhoU_dom"/>
</dbReference>
<name>A0A2T0W2V3_9LACT</name>
<feature type="transmembrane region" description="Helical" evidence="7">
    <location>
        <begin position="46"/>
        <end position="65"/>
    </location>
</feature>
<dbReference type="Gene3D" id="1.20.58.220">
    <property type="entry name" value="Phosphate transport system protein phou homolog 2, domain 2"/>
    <property type="match status" value="1"/>
</dbReference>
<dbReference type="Pfam" id="PF02690">
    <property type="entry name" value="Na_Pi_cotrans"/>
    <property type="match status" value="2"/>
</dbReference>
<feature type="domain" description="PhoU" evidence="8">
    <location>
        <begin position="346"/>
        <end position="432"/>
    </location>
</feature>
<dbReference type="GO" id="GO:0005436">
    <property type="term" value="F:sodium:phosphate symporter activity"/>
    <property type="evidence" value="ECO:0007669"/>
    <property type="project" value="InterPro"/>
</dbReference>
<feature type="transmembrane region" description="Helical" evidence="7">
    <location>
        <begin position="211"/>
        <end position="234"/>
    </location>
</feature>
<dbReference type="SUPFAM" id="SSF109755">
    <property type="entry name" value="PhoU-like"/>
    <property type="match status" value="1"/>
</dbReference>
<keyword evidence="5 7" id="KW-0472">Membrane</keyword>
<keyword evidence="2" id="KW-1003">Cell membrane</keyword>
<accession>A0A2T0W2V3</accession>
<evidence type="ECO:0000256" key="5">
    <source>
        <dbReference type="ARBA" id="ARBA00023136"/>
    </source>
</evidence>
<feature type="transmembrane region" description="Helical" evidence="7">
    <location>
        <begin position="282"/>
        <end position="301"/>
    </location>
</feature>
<evidence type="ECO:0000259" key="8">
    <source>
        <dbReference type="Pfam" id="PF01895"/>
    </source>
</evidence>
<feature type="transmembrane region" description="Helical" evidence="7">
    <location>
        <begin position="246"/>
        <end position="270"/>
    </location>
</feature>
<dbReference type="NCBIfam" id="TIGR00704">
    <property type="entry name" value="NaPi_cotrn_rel"/>
    <property type="match status" value="1"/>
</dbReference>
<dbReference type="GO" id="GO:0044341">
    <property type="term" value="P:sodium-dependent phosphate transport"/>
    <property type="evidence" value="ECO:0007669"/>
    <property type="project" value="InterPro"/>
</dbReference>
<keyword evidence="4 7" id="KW-1133">Transmembrane helix</keyword>
<dbReference type="GO" id="GO:0005886">
    <property type="term" value="C:plasma membrane"/>
    <property type="evidence" value="ECO:0007669"/>
    <property type="project" value="UniProtKB-SubCell"/>
</dbReference>
<keyword evidence="3 7" id="KW-0812">Transmembrane</keyword>
<dbReference type="NCBIfam" id="NF037997">
    <property type="entry name" value="Na_Pi_symport"/>
    <property type="match status" value="1"/>
</dbReference>
<feature type="region of interest" description="Disordered" evidence="6">
    <location>
        <begin position="555"/>
        <end position="577"/>
    </location>
</feature>
<comment type="subcellular location">
    <subcellularLocation>
        <location evidence="1">Cell membrane</location>
        <topology evidence="1">Multi-pass membrane protein</topology>
    </subcellularLocation>
</comment>
<evidence type="ECO:0000256" key="4">
    <source>
        <dbReference type="ARBA" id="ARBA00022989"/>
    </source>
</evidence>
<organism evidence="9 10">
    <name type="scientific">Alkalibacterium olivapovliticus</name>
    <dbReference type="NCBI Taxonomy" id="99907"/>
    <lineage>
        <taxon>Bacteria</taxon>
        <taxon>Bacillati</taxon>
        <taxon>Bacillota</taxon>
        <taxon>Bacilli</taxon>
        <taxon>Lactobacillales</taxon>
        <taxon>Carnobacteriaceae</taxon>
        <taxon>Alkalibacterium</taxon>
    </lineage>
</organism>
<protein>
    <submittedName>
        <fullName evidence="9">Phosphate:Na+ symporter</fullName>
    </submittedName>
</protein>
<reference evidence="9 10" key="1">
    <citation type="submission" date="2018-03" db="EMBL/GenBank/DDBJ databases">
        <title>Genomic Encyclopedia of Archaeal and Bacterial Type Strains, Phase II (KMG-II): from individual species to whole genera.</title>
        <authorList>
            <person name="Goeker M."/>
        </authorList>
    </citation>
    <scope>NUCLEOTIDE SEQUENCE [LARGE SCALE GENOMIC DNA]</scope>
    <source>
        <strain evidence="9 10">DSM 13175</strain>
    </source>
</reference>
<evidence type="ECO:0000256" key="6">
    <source>
        <dbReference type="SAM" id="MobiDB-lite"/>
    </source>
</evidence>
<comment type="caution">
    <text evidence="9">The sequence shown here is derived from an EMBL/GenBank/DDBJ whole genome shotgun (WGS) entry which is preliminary data.</text>
</comment>
<evidence type="ECO:0000313" key="10">
    <source>
        <dbReference type="Proteomes" id="UP000238205"/>
    </source>
</evidence>
<dbReference type="InterPro" id="IPR004633">
    <property type="entry name" value="NaPi_cotrn-rel/YqeW-like"/>
</dbReference>
<proteinExistence type="predicted"/>
<dbReference type="Pfam" id="PF01895">
    <property type="entry name" value="PhoU"/>
    <property type="match status" value="2"/>
</dbReference>
<evidence type="ECO:0000313" key="9">
    <source>
        <dbReference type="EMBL" id="PRY79337.1"/>
    </source>
</evidence>
<evidence type="ECO:0000256" key="3">
    <source>
        <dbReference type="ARBA" id="ARBA00022692"/>
    </source>
</evidence>
<evidence type="ECO:0000256" key="7">
    <source>
        <dbReference type="SAM" id="Phobius"/>
    </source>
</evidence>
<keyword evidence="10" id="KW-1185">Reference proteome</keyword>
<dbReference type="Proteomes" id="UP000238205">
    <property type="component" value="Unassembled WGS sequence"/>
</dbReference>
<dbReference type="InterPro" id="IPR038078">
    <property type="entry name" value="PhoU-like_sf"/>
</dbReference>
<feature type="domain" description="PhoU" evidence="8">
    <location>
        <begin position="464"/>
        <end position="544"/>
    </location>
</feature>
<evidence type="ECO:0000256" key="1">
    <source>
        <dbReference type="ARBA" id="ARBA00004651"/>
    </source>
</evidence>
<dbReference type="EMBL" id="PVTO01000023">
    <property type="protein sequence ID" value="PRY79337.1"/>
    <property type="molecule type" value="Genomic_DNA"/>
</dbReference>